<dbReference type="Pfam" id="PF20142">
    <property type="entry name" value="Scaffold"/>
    <property type="match status" value="1"/>
</dbReference>
<sequence>MIGFILLMGTHFLAIPSPGPNQQQASELIRRVVEQVAVGEPVTMKGETLHSTVLLPRLYRDHGFMPLWFLDNKPRAALLSLPNTLDQAEAHGLTGKPYHRARLRRLFEQQ</sequence>
<accession>A0A8J7QHH8</accession>
<evidence type="ECO:0000313" key="2">
    <source>
        <dbReference type="EMBL" id="MBO1320591.1"/>
    </source>
</evidence>
<evidence type="ECO:0000259" key="1">
    <source>
        <dbReference type="Pfam" id="PF20142"/>
    </source>
</evidence>
<dbReference type="AlphaFoldDB" id="A0A8J7QHH8"/>
<organism evidence="2 3">
    <name type="scientific">Acanthopleuribacter pedis</name>
    <dbReference type="NCBI Taxonomy" id="442870"/>
    <lineage>
        <taxon>Bacteria</taxon>
        <taxon>Pseudomonadati</taxon>
        <taxon>Acidobacteriota</taxon>
        <taxon>Holophagae</taxon>
        <taxon>Acanthopleuribacterales</taxon>
        <taxon>Acanthopleuribacteraceae</taxon>
        <taxon>Acanthopleuribacter</taxon>
    </lineage>
</organism>
<dbReference type="InterPro" id="IPR045380">
    <property type="entry name" value="LD_TPept_scaffold_dom"/>
</dbReference>
<keyword evidence="3" id="KW-1185">Reference proteome</keyword>
<evidence type="ECO:0000313" key="3">
    <source>
        <dbReference type="Proteomes" id="UP000664417"/>
    </source>
</evidence>
<protein>
    <recommendedName>
        <fullName evidence="1">L,D-transpeptidase scaffold domain-containing protein</fullName>
    </recommendedName>
</protein>
<gene>
    <name evidence="2" type="ORF">J3U88_19090</name>
</gene>
<comment type="caution">
    <text evidence="2">The sequence shown here is derived from an EMBL/GenBank/DDBJ whole genome shotgun (WGS) entry which is preliminary data.</text>
</comment>
<dbReference type="EMBL" id="JAFREP010000018">
    <property type="protein sequence ID" value="MBO1320591.1"/>
    <property type="molecule type" value="Genomic_DNA"/>
</dbReference>
<dbReference type="Proteomes" id="UP000664417">
    <property type="component" value="Unassembled WGS sequence"/>
</dbReference>
<feature type="domain" description="L,D-transpeptidase scaffold" evidence="1">
    <location>
        <begin position="55"/>
        <end position="105"/>
    </location>
</feature>
<reference evidence="2" key="1">
    <citation type="submission" date="2021-03" db="EMBL/GenBank/DDBJ databases">
        <authorList>
            <person name="Wang G."/>
        </authorList>
    </citation>
    <scope>NUCLEOTIDE SEQUENCE</scope>
    <source>
        <strain evidence="2">KCTC 12899</strain>
    </source>
</reference>
<proteinExistence type="predicted"/>
<name>A0A8J7QHH8_9BACT</name>